<feature type="transmembrane region" description="Helical" evidence="1">
    <location>
        <begin position="81"/>
        <end position="101"/>
    </location>
</feature>
<keyword evidence="1" id="KW-1133">Transmembrane helix</keyword>
<gene>
    <name evidence="4" type="ORF">GCM10011340_11540</name>
</gene>
<keyword evidence="5" id="KW-1185">Reference proteome</keyword>
<name>A0ABQ3I665_9BACT</name>
<protein>
    <recommendedName>
        <fullName evidence="3">Protein-glutamine gamma-glutamyltransferase-like C-terminal domain-containing protein</fullName>
    </recommendedName>
</protein>
<sequence>MMNIINRLIYSLILILLAGAPLAAQSGDSVRTFDTEKRLQLQEEHSYEVADPIAEGAFQRFWNRLKAWFFSLVASKNTGSLINLFIKILLLVAFVFLIVKLTGTEISGVFRASKPNVKLEVDETQLHEVDFDAAIAQAKNQNDWRLSIRLIYLKSLKFLWEQEIVSVRKGKTNMEYLYELKERPLASDFERLSFIFDYTWYGHFDASELHVQKAEAYCKAIVDPLNVRHEKG</sequence>
<evidence type="ECO:0000259" key="3">
    <source>
        <dbReference type="Pfam" id="PF13559"/>
    </source>
</evidence>
<feature type="domain" description="Protein-glutamine gamma-glutamyltransferase-like C-terminal" evidence="3">
    <location>
        <begin position="152"/>
        <end position="216"/>
    </location>
</feature>
<dbReference type="EMBL" id="BNAG01000001">
    <property type="protein sequence ID" value="GHE58044.1"/>
    <property type="molecule type" value="Genomic_DNA"/>
</dbReference>
<evidence type="ECO:0000256" key="1">
    <source>
        <dbReference type="SAM" id="Phobius"/>
    </source>
</evidence>
<keyword evidence="2" id="KW-0732">Signal</keyword>
<organism evidence="4 5">
    <name type="scientific">Roseivirga thermotolerans</name>
    <dbReference type="NCBI Taxonomy" id="1758176"/>
    <lineage>
        <taxon>Bacteria</taxon>
        <taxon>Pseudomonadati</taxon>
        <taxon>Bacteroidota</taxon>
        <taxon>Cytophagia</taxon>
        <taxon>Cytophagales</taxon>
        <taxon>Roseivirgaceae</taxon>
        <taxon>Roseivirga</taxon>
    </lineage>
</organism>
<reference evidence="5" key="1">
    <citation type="journal article" date="2019" name="Int. J. Syst. Evol. Microbiol.">
        <title>The Global Catalogue of Microorganisms (GCM) 10K type strain sequencing project: providing services to taxonomists for standard genome sequencing and annotation.</title>
        <authorList>
            <consortium name="The Broad Institute Genomics Platform"/>
            <consortium name="The Broad Institute Genome Sequencing Center for Infectious Disease"/>
            <person name="Wu L."/>
            <person name="Ma J."/>
        </authorList>
    </citation>
    <scope>NUCLEOTIDE SEQUENCE [LARGE SCALE GENOMIC DNA]</scope>
    <source>
        <strain evidence="5">CGMCC 1.15111</strain>
    </source>
</reference>
<dbReference type="Proteomes" id="UP000658258">
    <property type="component" value="Unassembled WGS sequence"/>
</dbReference>
<feature type="chain" id="PRO_5045949492" description="Protein-glutamine gamma-glutamyltransferase-like C-terminal domain-containing protein" evidence="2">
    <location>
        <begin position="24"/>
        <end position="232"/>
    </location>
</feature>
<accession>A0ABQ3I665</accession>
<evidence type="ECO:0000313" key="5">
    <source>
        <dbReference type="Proteomes" id="UP000658258"/>
    </source>
</evidence>
<dbReference type="InterPro" id="IPR025403">
    <property type="entry name" value="TgpA-like_C"/>
</dbReference>
<keyword evidence="1" id="KW-0472">Membrane</keyword>
<dbReference type="Pfam" id="PF13559">
    <property type="entry name" value="DUF4129"/>
    <property type="match status" value="1"/>
</dbReference>
<proteinExistence type="predicted"/>
<feature type="signal peptide" evidence="2">
    <location>
        <begin position="1"/>
        <end position="23"/>
    </location>
</feature>
<keyword evidence="1" id="KW-0812">Transmembrane</keyword>
<evidence type="ECO:0000313" key="4">
    <source>
        <dbReference type="EMBL" id="GHE58044.1"/>
    </source>
</evidence>
<comment type="caution">
    <text evidence="4">The sequence shown here is derived from an EMBL/GenBank/DDBJ whole genome shotgun (WGS) entry which is preliminary data.</text>
</comment>
<evidence type="ECO:0000256" key="2">
    <source>
        <dbReference type="SAM" id="SignalP"/>
    </source>
</evidence>